<proteinExistence type="predicted"/>
<gene>
    <name evidence="2" type="ORF">U27_06750</name>
</gene>
<feature type="compositionally biased region" description="Basic and acidic residues" evidence="1">
    <location>
        <begin position="1"/>
        <end position="17"/>
    </location>
</feature>
<dbReference type="HOGENOM" id="CLU_2680187_0_0_0"/>
<keyword evidence="3" id="KW-1185">Reference proteome</keyword>
<dbReference type="AlphaFoldDB" id="A0A081C5B0"/>
<dbReference type="PROSITE" id="PS00430">
    <property type="entry name" value="TONB_DEPENDENT_REC_1"/>
    <property type="match status" value="1"/>
</dbReference>
<feature type="region of interest" description="Disordered" evidence="1">
    <location>
        <begin position="1"/>
        <end position="24"/>
    </location>
</feature>
<name>A0A081C5B0_VECG1</name>
<evidence type="ECO:0000256" key="1">
    <source>
        <dbReference type="SAM" id="MobiDB-lite"/>
    </source>
</evidence>
<reference evidence="2" key="1">
    <citation type="journal article" date="2015" name="PeerJ">
        <title>First genomic representation of candidate bacterial phylum KSB3 points to enhanced environmental sensing as a trigger of wastewater bulking.</title>
        <authorList>
            <person name="Sekiguchi Y."/>
            <person name="Ohashi A."/>
            <person name="Parks D.H."/>
            <person name="Yamauchi T."/>
            <person name="Tyson G.W."/>
            <person name="Hugenholtz P."/>
        </authorList>
    </citation>
    <scope>NUCLEOTIDE SEQUENCE [LARGE SCALE GENOMIC DNA]</scope>
</reference>
<dbReference type="InterPro" id="IPR010916">
    <property type="entry name" value="TonB_box_CS"/>
</dbReference>
<organism evidence="2">
    <name type="scientific">Vecturithrix granuli</name>
    <dbReference type="NCBI Taxonomy" id="1499967"/>
    <lineage>
        <taxon>Bacteria</taxon>
        <taxon>Candidatus Moduliflexota</taxon>
        <taxon>Candidatus Vecturitrichia</taxon>
        <taxon>Candidatus Vecturitrichales</taxon>
        <taxon>Candidatus Vecturitrichaceae</taxon>
        <taxon>Candidatus Vecturithrix</taxon>
    </lineage>
</organism>
<evidence type="ECO:0000313" key="2">
    <source>
        <dbReference type="EMBL" id="GAK59765.1"/>
    </source>
</evidence>
<dbReference type="Proteomes" id="UP000030661">
    <property type="component" value="Unassembled WGS sequence"/>
</dbReference>
<evidence type="ECO:0000313" key="3">
    <source>
        <dbReference type="Proteomes" id="UP000030661"/>
    </source>
</evidence>
<sequence>MERRRDDGLAHGHERDGVTYTPAANASGAATVTVTLTDNGGTANGGVDTSAAQNFTITVVANQPEVNSYILWTQ</sequence>
<accession>A0A081C5B0</accession>
<dbReference type="EMBL" id="DF820470">
    <property type="protein sequence ID" value="GAK59765.1"/>
    <property type="molecule type" value="Genomic_DNA"/>
</dbReference>
<protein>
    <submittedName>
        <fullName evidence="2">Fibronectin, type III domain-containing protein</fullName>
    </submittedName>
</protein>